<keyword evidence="1" id="KW-0472">Membrane</keyword>
<gene>
    <name evidence="2" type="ORF">ENR59_07360</name>
</gene>
<reference evidence="2" key="1">
    <citation type="journal article" date="2020" name="mSystems">
        <title>Genome- and Community-Level Interaction Insights into Carbon Utilization and Element Cycling Functions of Hydrothermarchaeota in Hydrothermal Sediment.</title>
        <authorList>
            <person name="Zhou Z."/>
            <person name="Liu Y."/>
            <person name="Xu W."/>
            <person name="Pan J."/>
            <person name="Luo Z.H."/>
            <person name="Li M."/>
        </authorList>
    </citation>
    <scope>NUCLEOTIDE SEQUENCE [LARGE SCALE GENOMIC DNA]</scope>
    <source>
        <strain evidence="2">SpSt-413</strain>
    </source>
</reference>
<accession>A0A7C4AHC7</accession>
<protein>
    <submittedName>
        <fullName evidence="2">Uncharacterized protein</fullName>
    </submittedName>
</protein>
<dbReference type="EMBL" id="DSRP01000505">
    <property type="protein sequence ID" value="HGG92757.1"/>
    <property type="molecule type" value="Genomic_DNA"/>
</dbReference>
<name>A0A7C4AHC7_9BACT</name>
<keyword evidence="1" id="KW-1133">Transmembrane helix</keyword>
<proteinExistence type="predicted"/>
<keyword evidence="1" id="KW-0812">Transmembrane</keyword>
<sequence length="145" mass="15622">MSGEKIELEGGAKRRFTPPRFLLLACVLLGTVWAFSLHFENIANRIAQDNEIVDETGTLPPGRVALLRDASRAMREKYGVTLRILVRSGPVKAPPDDPKTLFIGLDTASSAAVASIPPLMARALPAELAARLQSGYFDPYFAAGA</sequence>
<evidence type="ECO:0000313" key="2">
    <source>
        <dbReference type="EMBL" id="HGG92757.1"/>
    </source>
</evidence>
<comment type="caution">
    <text evidence="2">The sequence shown here is derived from an EMBL/GenBank/DDBJ whole genome shotgun (WGS) entry which is preliminary data.</text>
</comment>
<feature type="transmembrane region" description="Helical" evidence="1">
    <location>
        <begin position="21"/>
        <end position="39"/>
    </location>
</feature>
<dbReference type="AlphaFoldDB" id="A0A7C4AHC7"/>
<evidence type="ECO:0000256" key="1">
    <source>
        <dbReference type="SAM" id="Phobius"/>
    </source>
</evidence>
<organism evidence="2">
    <name type="scientific">Fundidesulfovibrio putealis</name>
    <dbReference type="NCBI Taxonomy" id="270496"/>
    <lineage>
        <taxon>Bacteria</taxon>
        <taxon>Pseudomonadati</taxon>
        <taxon>Thermodesulfobacteriota</taxon>
        <taxon>Desulfovibrionia</taxon>
        <taxon>Desulfovibrionales</taxon>
        <taxon>Desulfovibrionaceae</taxon>
        <taxon>Fundidesulfovibrio</taxon>
    </lineage>
</organism>